<evidence type="ECO:0000256" key="5">
    <source>
        <dbReference type="ARBA" id="ARBA00023239"/>
    </source>
</evidence>
<feature type="binding site" evidence="6">
    <location>
        <position position="227"/>
    </location>
    <ligand>
        <name>AMP</name>
        <dbReference type="ChEBI" id="CHEBI:456215"/>
    </ligand>
</feature>
<evidence type="ECO:0000259" key="7">
    <source>
        <dbReference type="PROSITE" id="PS51383"/>
    </source>
</evidence>
<dbReference type="CDD" id="cd01171">
    <property type="entry name" value="YXKO-related"/>
    <property type="match status" value="1"/>
</dbReference>
<feature type="binding site" evidence="6">
    <location>
        <position position="160"/>
    </location>
    <ligand>
        <name>(6S)-NADPHX</name>
        <dbReference type="ChEBI" id="CHEBI:64076"/>
    </ligand>
</feature>
<keyword evidence="5 6" id="KW-0456">Lyase</keyword>
<dbReference type="SUPFAM" id="SSF53613">
    <property type="entry name" value="Ribokinase-like"/>
    <property type="match status" value="1"/>
</dbReference>
<name>A0ABV0BDJ8_9SPHN</name>
<evidence type="ECO:0000256" key="3">
    <source>
        <dbReference type="ARBA" id="ARBA00022857"/>
    </source>
</evidence>
<comment type="subunit">
    <text evidence="6">Homotetramer.</text>
</comment>
<organism evidence="8 9">
    <name type="scientific">Sphingomonas rustica</name>
    <dbReference type="NCBI Taxonomy" id="3103142"/>
    <lineage>
        <taxon>Bacteria</taxon>
        <taxon>Pseudomonadati</taxon>
        <taxon>Pseudomonadota</taxon>
        <taxon>Alphaproteobacteria</taxon>
        <taxon>Sphingomonadales</taxon>
        <taxon>Sphingomonadaceae</taxon>
        <taxon>Sphingomonas</taxon>
    </lineage>
</organism>
<keyword evidence="2 6" id="KW-0067">ATP-binding</keyword>
<comment type="catalytic activity">
    <reaction evidence="6">
        <text>(6S)-NADHX + ADP = AMP + phosphate + NADH + H(+)</text>
        <dbReference type="Rhea" id="RHEA:32223"/>
        <dbReference type="ChEBI" id="CHEBI:15378"/>
        <dbReference type="ChEBI" id="CHEBI:43474"/>
        <dbReference type="ChEBI" id="CHEBI:57945"/>
        <dbReference type="ChEBI" id="CHEBI:64074"/>
        <dbReference type="ChEBI" id="CHEBI:456215"/>
        <dbReference type="ChEBI" id="CHEBI:456216"/>
        <dbReference type="EC" id="4.2.1.136"/>
    </reaction>
</comment>
<dbReference type="PANTHER" id="PTHR12592:SF0">
    <property type="entry name" value="ATP-DEPENDENT (S)-NAD(P)H-HYDRATE DEHYDRATASE"/>
    <property type="match status" value="1"/>
</dbReference>
<keyword evidence="9" id="KW-1185">Reference proteome</keyword>
<comment type="function">
    <text evidence="6">Catalyzes the dehydration of the S-form of NAD(P)HX at the expense of ADP, which is converted to AMP. Together with NAD(P)HX epimerase, which catalyzes the epimerization of the S- and R-forms, the enzyme allows the repair of both epimers of NAD(P)HX, a damaged form of NAD(P)H that is a result of enzymatic or heat-dependent hydration.</text>
</comment>
<dbReference type="EC" id="4.2.1.136" evidence="6"/>
<dbReference type="PANTHER" id="PTHR12592">
    <property type="entry name" value="ATP-DEPENDENT (S)-NAD(P)H-HYDRATE DEHYDRATASE FAMILY MEMBER"/>
    <property type="match status" value="1"/>
</dbReference>
<dbReference type="Gene3D" id="3.40.1190.20">
    <property type="match status" value="1"/>
</dbReference>
<keyword evidence="3 6" id="KW-0521">NADP</keyword>
<dbReference type="NCBIfam" id="TIGR00196">
    <property type="entry name" value="yjeF_cterm"/>
    <property type="match status" value="1"/>
</dbReference>
<dbReference type="PROSITE" id="PS01050">
    <property type="entry name" value="YJEF_C_2"/>
    <property type="match status" value="1"/>
</dbReference>
<feature type="binding site" evidence="6">
    <location>
        <begin position="197"/>
        <end position="201"/>
    </location>
    <ligand>
        <name>AMP</name>
        <dbReference type="ChEBI" id="CHEBI:456215"/>
    </ligand>
</feature>
<gene>
    <name evidence="6" type="primary">nnrD</name>
    <name evidence="8" type="ORF">TPR58_18210</name>
</gene>
<keyword evidence="4 6" id="KW-0520">NAD</keyword>
<keyword evidence="1 6" id="KW-0547">Nucleotide-binding</keyword>
<accession>A0ABV0BDJ8</accession>
<dbReference type="RefSeq" id="WP_346248153.1">
    <property type="nucleotide sequence ID" value="NZ_JBDIZK010000012.1"/>
</dbReference>
<comment type="similarity">
    <text evidence="6">Belongs to the NnrD/CARKD family.</text>
</comment>
<evidence type="ECO:0000256" key="2">
    <source>
        <dbReference type="ARBA" id="ARBA00022840"/>
    </source>
</evidence>
<dbReference type="HAMAP" id="MF_01965">
    <property type="entry name" value="NADHX_dehydratase"/>
    <property type="match status" value="1"/>
</dbReference>
<protein>
    <recommendedName>
        <fullName evidence="6">ADP-dependent (S)-NAD(P)H-hydrate dehydratase</fullName>
        <ecNumber evidence="6">4.2.1.136</ecNumber>
    </recommendedName>
    <alternativeName>
        <fullName evidence="6">ADP-dependent NAD(P)HX dehydratase</fullName>
    </alternativeName>
</protein>
<dbReference type="InterPro" id="IPR000631">
    <property type="entry name" value="CARKD"/>
</dbReference>
<dbReference type="EMBL" id="JBDIZK010000012">
    <property type="protein sequence ID" value="MEN3749113.1"/>
    <property type="molecule type" value="Genomic_DNA"/>
</dbReference>
<dbReference type="InterPro" id="IPR017953">
    <property type="entry name" value="Carbohydrate_kinase_pred_CS"/>
</dbReference>
<proteinExistence type="inferred from homology"/>
<dbReference type="PROSITE" id="PS51383">
    <property type="entry name" value="YJEF_C_3"/>
    <property type="match status" value="1"/>
</dbReference>
<reference evidence="8 9" key="1">
    <citation type="submission" date="2024-05" db="EMBL/GenBank/DDBJ databases">
        <title>Sphingomonas sp. HF-S3 16S ribosomal RNA gene Genome sequencing and assembly.</title>
        <authorList>
            <person name="Lee H."/>
        </authorList>
    </citation>
    <scope>NUCLEOTIDE SEQUENCE [LARGE SCALE GENOMIC DNA]</scope>
    <source>
        <strain evidence="8 9">HF-S3</strain>
    </source>
</reference>
<feature type="binding site" evidence="6">
    <location>
        <position position="113"/>
    </location>
    <ligand>
        <name>(6S)-NADPHX</name>
        <dbReference type="ChEBI" id="CHEBI:64076"/>
    </ligand>
</feature>
<dbReference type="Pfam" id="PF01256">
    <property type="entry name" value="Carb_kinase"/>
    <property type="match status" value="1"/>
</dbReference>
<sequence>MSLTAIDSPWLAAHPLPSVAGGKDKDARGRVLAIGGSAEVPGALLLTGDAALRSGAGKVALATISSIATAIGIAFPEAAVIALAEHDGEIVSPLPDSMQRRFGQIDALVVGPGMRQTDRTEAIVAALIDQCEVPILLDAGAMTAAAALLPGRREVVLTPHPGELARLLDCDKDAIEVDLAAAAHRAADRFGAIVALKSADTVIAAPGDSDCLHYRSGVAGLGTAGSGDVLAGLIGGLLARGAPPREAAAWGVWLHGEAGRRAGNLCAPIGFRAGEIAVHIPPALHAMETRGG</sequence>
<comment type="catalytic activity">
    <reaction evidence="6">
        <text>(6S)-NADPHX + ADP = AMP + phosphate + NADPH + H(+)</text>
        <dbReference type="Rhea" id="RHEA:32235"/>
        <dbReference type="ChEBI" id="CHEBI:15378"/>
        <dbReference type="ChEBI" id="CHEBI:43474"/>
        <dbReference type="ChEBI" id="CHEBI:57783"/>
        <dbReference type="ChEBI" id="CHEBI:64076"/>
        <dbReference type="ChEBI" id="CHEBI:456215"/>
        <dbReference type="ChEBI" id="CHEBI:456216"/>
        <dbReference type="EC" id="4.2.1.136"/>
    </reaction>
</comment>
<comment type="cofactor">
    <cofactor evidence="6">
        <name>Mg(2+)</name>
        <dbReference type="ChEBI" id="CHEBI:18420"/>
    </cofactor>
</comment>
<feature type="domain" description="YjeF C-terminal" evidence="7">
    <location>
        <begin position="8"/>
        <end position="287"/>
    </location>
</feature>
<evidence type="ECO:0000256" key="1">
    <source>
        <dbReference type="ARBA" id="ARBA00022741"/>
    </source>
</evidence>
<feature type="binding site" evidence="6">
    <location>
        <position position="43"/>
    </location>
    <ligand>
        <name>(6S)-NADPHX</name>
        <dbReference type="ChEBI" id="CHEBI:64076"/>
    </ligand>
</feature>
<dbReference type="Proteomes" id="UP001427805">
    <property type="component" value="Unassembled WGS sequence"/>
</dbReference>
<comment type="caution">
    <text evidence="8">The sequence shown here is derived from an EMBL/GenBank/DDBJ whole genome shotgun (WGS) entry which is preliminary data.</text>
</comment>
<evidence type="ECO:0000313" key="8">
    <source>
        <dbReference type="EMBL" id="MEN3749113.1"/>
    </source>
</evidence>
<evidence type="ECO:0000313" key="9">
    <source>
        <dbReference type="Proteomes" id="UP001427805"/>
    </source>
</evidence>
<feature type="binding site" evidence="6">
    <location>
        <position position="228"/>
    </location>
    <ligand>
        <name>(6S)-NADPHX</name>
        <dbReference type="ChEBI" id="CHEBI:64076"/>
    </ligand>
</feature>
<dbReference type="InterPro" id="IPR029056">
    <property type="entry name" value="Ribokinase-like"/>
</dbReference>
<evidence type="ECO:0000256" key="6">
    <source>
        <dbReference type="HAMAP-Rule" id="MF_01965"/>
    </source>
</evidence>
<evidence type="ECO:0000256" key="4">
    <source>
        <dbReference type="ARBA" id="ARBA00023027"/>
    </source>
</evidence>